<proteinExistence type="predicted"/>
<keyword evidence="2" id="KW-1185">Reference proteome</keyword>
<comment type="caution">
    <text evidence="1">The sequence shown here is derived from an EMBL/GenBank/DDBJ whole genome shotgun (WGS) entry which is preliminary data.</text>
</comment>
<evidence type="ECO:0000313" key="1">
    <source>
        <dbReference type="EMBL" id="MBS4188682.1"/>
    </source>
</evidence>
<accession>A0ABS5NLJ7</accession>
<name>A0ABS5NLJ7_9BACI</name>
<reference evidence="1 2" key="1">
    <citation type="submission" date="2021-05" db="EMBL/GenBank/DDBJ databases">
        <title>Novel Bacillus species.</title>
        <authorList>
            <person name="Liu G."/>
        </authorList>
    </citation>
    <scope>NUCLEOTIDE SEQUENCE [LARGE SCALE GENOMIC DNA]</scope>
    <source>
        <strain evidence="1 2">FJAT-49705</strain>
    </source>
</reference>
<dbReference type="Proteomes" id="UP000681027">
    <property type="component" value="Unassembled WGS sequence"/>
</dbReference>
<dbReference type="EMBL" id="JAGYPM010000001">
    <property type="protein sequence ID" value="MBS4188682.1"/>
    <property type="molecule type" value="Genomic_DNA"/>
</dbReference>
<organism evidence="1 2">
    <name type="scientific">Cytobacillus citreus</name>
    <dbReference type="NCBI Taxonomy" id="2833586"/>
    <lineage>
        <taxon>Bacteria</taxon>
        <taxon>Bacillati</taxon>
        <taxon>Bacillota</taxon>
        <taxon>Bacilli</taxon>
        <taxon>Bacillales</taxon>
        <taxon>Bacillaceae</taxon>
        <taxon>Cytobacillus</taxon>
    </lineage>
</organism>
<dbReference type="RefSeq" id="WP_213100203.1">
    <property type="nucleotide sequence ID" value="NZ_JAGYPM010000001.1"/>
</dbReference>
<protein>
    <recommendedName>
        <fullName evidence="3">YubB ferredoxin-like domain-containing protein</fullName>
    </recommendedName>
</protein>
<gene>
    <name evidence="1" type="ORF">KHA94_00410</name>
</gene>
<evidence type="ECO:0008006" key="3">
    <source>
        <dbReference type="Google" id="ProtNLM"/>
    </source>
</evidence>
<sequence length="158" mass="18479">MPNWCEGTLKVRGTKENLIKFLKNNFTPVTWLGSDVKAEFVEEKYSVALKCDEKFHGFHVKGTRRNFIETNCIEFEFWDDDKETHVMVIENYKAAWGIDAAPLAEISKEFYVDLKIYAYERGMEFNQDIEIIDGEIVKNEEINFDDYMWECAHPSIGG</sequence>
<evidence type="ECO:0000313" key="2">
    <source>
        <dbReference type="Proteomes" id="UP000681027"/>
    </source>
</evidence>